<dbReference type="InterPro" id="IPR036188">
    <property type="entry name" value="FAD/NAD-bd_sf"/>
</dbReference>
<keyword evidence="1" id="KW-0560">Oxidoreductase</keyword>
<dbReference type="OrthoDB" id="9773233at2"/>
<dbReference type="AlphaFoldDB" id="A0A1A9EVB9"/>
<dbReference type="Proteomes" id="UP000078070">
    <property type="component" value="Chromosome"/>
</dbReference>
<name>A0A1A9EVB9_9GAMM</name>
<organism evidence="2 3">
    <name type="scientific">Marinobacterium aestuarii</name>
    <dbReference type="NCBI Taxonomy" id="1821621"/>
    <lineage>
        <taxon>Bacteria</taxon>
        <taxon>Pseudomonadati</taxon>
        <taxon>Pseudomonadota</taxon>
        <taxon>Gammaproteobacteria</taxon>
        <taxon>Oceanospirillales</taxon>
        <taxon>Oceanospirillaceae</taxon>
        <taxon>Marinobacterium</taxon>
    </lineage>
</organism>
<evidence type="ECO:0008006" key="4">
    <source>
        <dbReference type="Google" id="ProtNLM"/>
    </source>
</evidence>
<keyword evidence="3" id="KW-1185">Reference proteome</keyword>
<dbReference type="Gene3D" id="3.50.50.60">
    <property type="entry name" value="FAD/NAD(P)-binding domain"/>
    <property type="match status" value="1"/>
</dbReference>
<dbReference type="GO" id="GO:0004497">
    <property type="term" value="F:monooxygenase activity"/>
    <property type="evidence" value="ECO:0007669"/>
    <property type="project" value="TreeGrafter"/>
</dbReference>
<dbReference type="InterPro" id="IPR050982">
    <property type="entry name" value="Auxin_biosynth/cation_transpt"/>
</dbReference>
<dbReference type="STRING" id="1821621.A8C75_03370"/>
<dbReference type="PANTHER" id="PTHR43539">
    <property type="entry name" value="FLAVIN-BINDING MONOOXYGENASE-LIKE PROTEIN (AFU_ORTHOLOGUE AFUA_4G09220)"/>
    <property type="match status" value="1"/>
</dbReference>
<evidence type="ECO:0000256" key="1">
    <source>
        <dbReference type="ARBA" id="ARBA00023002"/>
    </source>
</evidence>
<protein>
    <recommendedName>
        <fullName evidence="4">Potassium transporter Trk</fullName>
    </recommendedName>
</protein>
<evidence type="ECO:0000313" key="2">
    <source>
        <dbReference type="EMBL" id="ANG61608.1"/>
    </source>
</evidence>
<proteinExistence type="predicted"/>
<dbReference type="RefSeq" id="WP_067378114.1">
    <property type="nucleotide sequence ID" value="NZ_CP015839.1"/>
</dbReference>
<dbReference type="KEGG" id="mars:A8C75_03370"/>
<dbReference type="PRINTS" id="PR00411">
    <property type="entry name" value="PNDRDTASEI"/>
</dbReference>
<dbReference type="PRINTS" id="PR00368">
    <property type="entry name" value="FADPNR"/>
</dbReference>
<dbReference type="PANTHER" id="PTHR43539:SF78">
    <property type="entry name" value="FLAVIN-CONTAINING MONOOXYGENASE"/>
    <property type="match status" value="1"/>
</dbReference>
<sequence length="355" mass="39533">MPPYDCIVIGGGQFGLHTARRLQQAGFSYLLLERDRIGDTWRKRLEGMQLFTSRQFCALPELPFPGDPEGFASVAEMADYLSQYAQHHKLQIQDQAKVVSLERVEPAGFLVKLQDGTELRASSIVNATGANQLPQMPMMGQQLDASVRQLDAGLSSTASIADRSTVAVVGDGASGRQIADRLAKRCTVILATGSPRGLTPNRILKRDIFWWLDKLRILYADKNSLVARILKKRNPVPCGDYSNRHLQARGVEVVGRALECSGRRLRFKGDQWRDVDCVIWATGYRDDTQWLNLPHCIGADGFVEDYGKTPEPGLFVVGRKWLSCRASELVMGVEADVDRIMAPLRSFLSNREDAL</sequence>
<dbReference type="EMBL" id="CP015839">
    <property type="protein sequence ID" value="ANG61608.1"/>
    <property type="molecule type" value="Genomic_DNA"/>
</dbReference>
<dbReference type="GO" id="GO:0050660">
    <property type="term" value="F:flavin adenine dinucleotide binding"/>
    <property type="evidence" value="ECO:0007669"/>
    <property type="project" value="TreeGrafter"/>
</dbReference>
<evidence type="ECO:0000313" key="3">
    <source>
        <dbReference type="Proteomes" id="UP000078070"/>
    </source>
</evidence>
<dbReference type="Pfam" id="PF13738">
    <property type="entry name" value="Pyr_redox_3"/>
    <property type="match status" value="1"/>
</dbReference>
<reference evidence="2 3" key="2">
    <citation type="journal article" date="2018" name="Int. J. Syst. Evol. Microbiol.">
        <title>Marinobacterium aestuarii sp. nov., a benzene-degrading marine bacterium isolated from estuary sediment.</title>
        <authorList>
            <person name="Bae S.S."/>
            <person name="Jung J."/>
            <person name="Chung D."/>
            <person name="Baek K."/>
        </authorList>
    </citation>
    <scope>NUCLEOTIDE SEQUENCE [LARGE SCALE GENOMIC DNA]</scope>
    <source>
        <strain evidence="2 3">ST58-10</strain>
    </source>
</reference>
<accession>A0A1A9EVB9</accession>
<dbReference type="SUPFAM" id="SSF51905">
    <property type="entry name" value="FAD/NAD(P)-binding domain"/>
    <property type="match status" value="1"/>
</dbReference>
<gene>
    <name evidence="2" type="ORF">A8C75_03370</name>
</gene>
<reference evidence="3" key="1">
    <citation type="submission" date="2016-05" db="EMBL/GenBank/DDBJ databases">
        <authorList>
            <person name="Baek K."/>
            <person name="Yang S.-J."/>
        </authorList>
    </citation>
    <scope>NUCLEOTIDE SEQUENCE [LARGE SCALE GENOMIC DNA]</scope>
    <source>
        <strain evidence="3">ST58-10</strain>
    </source>
</reference>